<evidence type="ECO:0000259" key="2">
    <source>
        <dbReference type="Pfam" id="PF07766"/>
    </source>
</evidence>
<dbReference type="OrthoDB" id="21273at2759"/>
<keyword evidence="1" id="KW-1133">Transmembrane helix</keyword>
<dbReference type="OMA" id="QDEIMNG"/>
<sequence>MYSIAARALDRKCILLQPVSIFKLNYCYYSTQSPLTNKNTSFLSKIKNFSDELNRQVKCGINDFNDDLFYSKYYLKTKPMNQLKRDELVDLQRHKKDILYFIPLFLYLCIPFSTPGLVIYFKYFARFLPSTFSDRDGITKRQISSLRKTQKSTADYIQTLPQKVVSAFPSNISNLHFSPIQYQSWSQLRILSDALGYTLNFMLPKELLLHRIYSYADKLINDDLLILKENSDYIRNGEFKNLTIEDLQDILSQRGINYQNKSYVQLQSILVNYFKLVVTSQINPNSESSVNVPIIEKSNFILTLILFRHIFSKEKEKKTIN</sequence>
<dbReference type="InParanoid" id="A0A152A3N6"/>
<comment type="caution">
    <text evidence="3">The sequence shown here is derived from an EMBL/GenBank/DDBJ whole genome shotgun (WGS) entry which is preliminary data.</text>
</comment>
<evidence type="ECO:0000313" key="3">
    <source>
        <dbReference type="EMBL" id="KYR00715.1"/>
    </source>
</evidence>
<name>A0A152A3N6_TIELA</name>
<accession>A0A152A3N6</accession>
<evidence type="ECO:0000313" key="4">
    <source>
        <dbReference type="Proteomes" id="UP000076078"/>
    </source>
</evidence>
<dbReference type="Pfam" id="PF07766">
    <property type="entry name" value="LETM1_RBD"/>
    <property type="match status" value="1"/>
</dbReference>
<organism evidence="3 4">
    <name type="scientific">Tieghemostelium lacteum</name>
    <name type="common">Slime mold</name>
    <name type="synonym">Dictyostelium lacteum</name>
    <dbReference type="NCBI Taxonomy" id="361077"/>
    <lineage>
        <taxon>Eukaryota</taxon>
        <taxon>Amoebozoa</taxon>
        <taxon>Evosea</taxon>
        <taxon>Eumycetozoa</taxon>
        <taxon>Dictyostelia</taxon>
        <taxon>Dictyosteliales</taxon>
        <taxon>Raperosteliaceae</taxon>
        <taxon>Tieghemostelium</taxon>
    </lineage>
</organism>
<dbReference type="GO" id="GO:0043022">
    <property type="term" value="F:ribosome binding"/>
    <property type="evidence" value="ECO:0007669"/>
    <property type="project" value="InterPro"/>
</dbReference>
<dbReference type="EMBL" id="LODT01000013">
    <property type="protein sequence ID" value="KYR00715.1"/>
    <property type="molecule type" value="Genomic_DNA"/>
</dbReference>
<evidence type="ECO:0000256" key="1">
    <source>
        <dbReference type="SAM" id="Phobius"/>
    </source>
</evidence>
<dbReference type="STRING" id="361077.A0A152A3N6"/>
<keyword evidence="1" id="KW-0812">Transmembrane</keyword>
<reference evidence="3 4" key="1">
    <citation type="submission" date="2015-12" db="EMBL/GenBank/DDBJ databases">
        <title>Dictyostelia acquired genes for synthesis and detection of signals that induce cell-type specialization by lateral gene transfer from prokaryotes.</title>
        <authorList>
            <person name="Gloeckner G."/>
            <person name="Schaap P."/>
        </authorList>
    </citation>
    <scope>NUCLEOTIDE SEQUENCE [LARGE SCALE GENOMIC DNA]</scope>
    <source>
        <strain evidence="3 4">TK</strain>
    </source>
</reference>
<feature type="transmembrane region" description="Helical" evidence="1">
    <location>
        <begin position="98"/>
        <end position="121"/>
    </location>
</feature>
<dbReference type="InterPro" id="IPR033122">
    <property type="entry name" value="LETM1-like_RBD"/>
</dbReference>
<keyword evidence="1" id="KW-0472">Membrane</keyword>
<gene>
    <name evidence="3" type="ORF">DLAC_02755</name>
</gene>
<dbReference type="FunCoup" id="A0A152A3N6">
    <property type="interactions" value="425"/>
</dbReference>
<proteinExistence type="predicted"/>
<protein>
    <recommendedName>
        <fullName evidence="2">Letm1 RBD domain-containing protein</fullName>
    </recommendedName>
</protein>
<dbReference type="AlphaFoldDB" id="A0A152A3N6"/>
<dbReference type="Proteomes" id="UP000076078">
    <property type="component" value="Unassembled WGS sequence"/>
</dbReference>
<keyword evidence="4" id="KW-1185">Reference proteome</keyword>
<feature type="domain" description="Letm1 RBD" evidence="2">
    <location>
        <begin position="83"/>
        <end position="161"/>
    </location>
</feature>